<dbReference type="InterPro" id="IPR022385">
    <property type="entry name" value="Rhs_assc_core"/>
</dbReference>
<dbReference type="AlphaFoldDB" id="A0A5E7KW09"/>
<evidence type="ECO:0000313" key="4">
    <source>
        <dbReference type="Proteomes" id="UP000326557"/>
    </source>
</evidence>
<gene>
    <name evidence="3" type="ORF">PS704_03610</name>
</gene>
<dbReference type="SUPFAM" id="SSF56399">
    <property type="entry name" value="ADP-ribosylation"/>
    <property type="match status" value="1"/>
</dbReference>
<dbReference type="Pfam" id="PF25023">
    <property type="entry name" value="TEN_YD-shell"/>
    <property type="match status" value="1"/>
</dbReference>
<organism evidence="3 4">
    <name type="scientific">Pseudomonas fluorescens</name>
    <dbReference type="NCBI Taxonomy" id="294"/>
    <lineage>
        <taxon>Bacteria</taxon>
        <taxon>Pseudomonadati</taxon>
        <taxon>Pseudomonadota</taxon>
        <taxon>Gammaproteobacteria</taxon>
        <taxon>Pseudomonadales</taxon>
        <taxon>Pseudomonadaceae</taxon>
        <taxon>Pseudomonas</taxon>
    </lineage>
</organism>
<accession>A0A5E7KW09</accession>
<sequence length="258" mass="29414">MPVHSRKTILLATDQQRSVLSALDEHPPRSIAYTPYGHPTRENGLLSLLGFNGELPDPLTGCYHLGKGYRQFNPVLMRFNSPDSWSPFGEGGLNAYGYCGGDPRNWKDPTGHVKNPFKGLLNMMGRQRSLLSDEIKRVPKTIKKIDDALALEQDRLSKLQNADRNLVADYINELPSYGRSEYLPSYGATVEINTTPNPNYLDWIKAETQSNIKNLTHHRTEKLVYLEDLKYHKKHPEVGRLIERRDSLTQRDAIRNSM</sequence>
<evidence type="ECO:0000259" key="2">
    <source>
        <dbReference type="Pfam" id="PF25023"/>
    </source>
</evidence>
<protein>
    <recommendedName>
        <fullName evidence="2">Teneurin-like YD-shell domain-containing protein</fullName>
    </recommendedName>
</protein>
<reference evidence="3 4" key="1">
    <citation type="submission" date="2019-09" db="EMBL/GenBank/DDBJ databases">
        <authorList>
            <person name="Chandra G."/>
            <person name="Truman W A."/>
        </authorList>
    </citation>
    <scope>NUCLEOTIDE SEQUENCE [LARGE SCALE GENOMIC DNA]</scope>
    <source>
        <strain evidence="3">PS704</strain>
    </source>
</reference>
<keyword evidence="1" id="KW-0677">Repeat</keyword>
<evidence type="ECO:0000256" key="1">
    <source>
        <dbReference type="ARBA" id="ARBA00022737"/>
    </source>
</evidence>
<proteinExistence type="predicted"/>
<evidence type="ECO:0000313" key="3">
    <source>
        <dbReference type="EMBL" id="VVO13118.1"/>
    </source>
</evidence>
<dbReference type="InterPro" id="IPR056823">
    <property type="entry name" value="TEN-like_YD-shell"/>
</dbReference>
<dbReference type="EMBL" id="CABVHP010000010">
    <property type="protein sequence ID" value="VVO13118.1"/>
    <property type="molecule type" value="Genomic_DNA"/>
</dbReference>
<dbReference type="Proteomes" id="UP000326557">
    <property type="component" value="Unassembled WGS sequence"/>
</dbReference>
<dbReference type="Gene3D" id="2.180.10.10">
    <property type="entry name" value="RHS repeat-associated core"/>
    <property type="match status" value="1"/>
</dbReference>
<dbReference type="RefSeq" id="WP_412071771.1">
    <property type="nucleotide sequence ID" value="NZ_CABVHP010000010.1"/>
</dbReference>
<feature type="domain" description="Teneurin-like YD-shell" evidence="2">
    <location>
        <begin position="6"/>
        <end position="83"/>
    </location>
</feature>
<dbReference type="NCBIfam" id="TIGR03696">
    <property type="entry name" value="Rhs_assc_core"/>
    <property type="match status" value="1"/>
</dbReference>
<name>A0A5E7KW09_PSEFL</name>